<reference evidence="3" key="1">
    <citation type="journal article" date="2015" name="BMC Genomics">
        <title>Genomic and transcriptomic analysis of the endophytic fungus Pestalotiopsis fici reveals its lifestyle and high potential for synthesis of natural products.</title>
        <authorList>
            <person name="Wang X."/>
            <person name="Zhang X."/>
            <person name="Liu L."/>
            <person name="Xiang M."/>
            <person name="Wang W."/>
            <person name="Sun X."/>
            <person name="Che Y."/>
            <person name="Guo L."/>
            <person name="Liu G."/>
            <person name="Guo L."/>
            <person name="Wang C."/>
            <person name="Yin W.B."/>
            <person name="Stadler M."/>
            <person name="Zhang X."/>
            <person name="Liu X."/>
        </authorList>
    </citation>
    <scope>NUCLEOTIDE SEQUENCE [LARGE SCALE GENOMIC DNA]</scope>
    <source>
        <strain evidence="3">W106-1 / CGMCC3.15140</strain>
    </source>
</reference>
<evidence type="ECO:0000256" key="1">
    <source>
        <dbReference type="SAM" id="MobiDB-lite"/>
    </source>
</evidence>
<evidence type="ECO:0000313" key="3">
    <source>
        <dbReference type="Proteomes" id="UP000030651"/>
    </source>
</evidence>
<name>W3WQW6_PESFW</name>
<dbReference type="AlphaFoldDB" id="W3WQW6"/>
<organism evidence="2 3">
    <name type="scientific">Pestalotiopsis fici (strain W106-1 / CGMCC3.15140)</name>
    <dbReference type="NCBI Taxonomy" id="1229662"/>
    <lineage>
        <taxon>Eukaryota</taxon>
        <taxon>Fungi</taxon>
        <taxon>Dikarya</taxon>
        <taxon>Ascomycota</taxon>
        <taxon>Pezizomycotina</taxon>
        <taxon>Sordariomycetes</taxon>
        <taxon>Xylariomycetidae</taxon>
        <taxon>Amphisphaeriales</taxon>
        <taxon>Sporocadaceae</taxon>
        <taxon>Pestalotiopsis</taxon>
    </lineage>
</organism>
<gene>
    <name evidence="2" type="ORF">PFICI_11637</name>
</gene>
<keyword evidence="3" id="KW-1185">Reference proteome</keyword>
<protein>
    <submittedName>
        <fullName evidence="2">Uncharacterized protein</fullName>
    </submittedName>
</protein>
<accession>W3WQW6</accession>
<dbReference type="RefSeq" id="XP_007838409.1">
    <property type="nucleotide sequence ID" value="XM_007840218.1"/>
</dbReference>
<dbReference type="GeneID" id="19276650"/>
<dbReference type="EMBL" id="KI912117">
    <property type="protein sequence ID" value="ETS76250.1"/>
    <property type="molecule type" value="Genomic_DNA"/>
</dbReference>
<feature type="region of interest" description="Disordered" evidence="1">
    <location>
        <begin position="100"/>
        <end position="123"/>
    </location>
</feature>
<evidence type="ECO:0000313" key="2">
    <source>
        <dbReference type="EMBL" id="ETS76250.1"/>
    </source>
</evidence>
<dbReference type="Proteomes" id="UP000030651">
    <property type="component" value="Unassembled WGS sequence"/>
</dbReference>
<proteinExistence type="predicted"/>
<dbReference type="KEGG" id="pfy:PFICI_11637"/>
<sequence>MPEPLDESSFSRAIVSPDDLSEEDIRAARGLWDQAIVMIPRSIRPSSAKLDEDEFNSFLNFVFAAWNIVDKPKNATQKRKTAHMTSLPVGKWFYDVPRSKQDQKQGETAEKKPVPAWKQKGGDAHCRPEIISGTIVFKIIDSHSTMHNFEDVRWSYRGGLTTELKIRICAHFDTNEISHVREHNLRAARSLTQAYIRRTYILDQSSVEEMNPVPVFIPMNLRLPLWKIISREAKNGRRLAKKELAKMKKSYKF</sequence>
<feature type="compositionally biased region" description="Basic and acidic residues" evidence="1">
    <location>
        <begin position="100"/>
        <end position="113"/>
    </location>
</feature>
<dbReference type="InParanoid" id="W3WQW6"/>
<dbReference type="HOGENOM" id="CLU_1098819_0_0_1"/>